<dbReference type="KEGG" id="pamo:BAR1_08360"/>
<gene>
    <name evidence="1" type="ORF">BAR1_08360</name>
</gene>
<evidence type="ECO:0000313" key="1">
    <source>
        <dbReference type="EMBL" id="AXX97943.1"/>
    </source>
</evidence>
<reference evidence="1 2" key="1">
    <citation type="submission" date="2018-09" db="EMBL/GenBank/DDBJ databases">
        <title>Profundibacter amoris BAR1 gen. nov., sp. nov., a new member of the Roseobacter clade isolated at Lokis Castle Vent Field on the Arctic Mid-Oceanic Ridge.</title>
        <authorList>
            <person name="Le Moine Bauer S."/>
            <person name="Sjoeberg A.G."/>
            <person name="L'Haridon S."/>
            <person name="Stokke R."/>
            <person name="Roalkvam I."/>
            <person name="Steen I.H."/>
            <person name="Dahle H."/>
        </authorList>
    </citation>
    <scope>NUCLEOTIDE SEQUENCE [LARGE SCALE GENOMIC DNA]</scope>
    <source>
        <strain evidence="1 2">BAR1</strain>
    </source>
</reference>
<dbReference type="Proteomes" id="UP000261704">
    <property type="component" value="Chromosome"/>
</dbReference>
<protein>
    <submittedName>
        <fullName evidence="1">Uncharacterized protein</fullName>
    </submittedName>
</protein>
<organism evidence="1 2">
    <name type="scientific">Profundibacter amoris</name>
    <dbReference type="NCBI Taxonomy" id="2171755"/>
    <lineage>
        <taxon>Bacteria</taxon>
        <taxon>Pseudomonadati</taxon>
        <taxon>Pseudomonadota</taxon>
        <taxon>Alphaproteobacteria</taxon>
        <taxon>Rhodobacterales</taxon>
        <taxon>Paracoccaceae</taxon>
        <taxon>Profundibacter</taxon>
    </lineage>
</organism>
<dbReference type="EMBL" id="CP032125">
    <property type="protein sequence ID" value="AXX97943.1"/>
    <property type="molecule type" value="Genomic_DNA"/>
</dbReference>
<proteinExistence type="predicted"/>
<accession>A0A347UGG5</accession>
<dbReference type="RefSeq" id="WP_118942599.1">
    <property type="nucleotide sequence ID" value="NZ_CP032125.1"/>
</dbReference>
<name>A0A347UGG5_9RHOB</name>
<sequence length="218" mass="23126">MTLPIKHSIATALLIFVIILGGFASAARANMAQDQMDHITESWTDTPEQKGLLPMAIAEAEIAILHARVAANQTGDLGWMQKHTRHVMHALDPETINDGPGYGYGVLRAATGVAKHITIAAQQDDASENVKTRAVHVATSANNTVARVAELKGLITRIMAADSAEVAAPMVVQMEALTHQLLDGFDANGDGEITWETGEGGLSECAKHMAIMRAGEGL</sequence>
<evidence type="ECO:0000313" key="2">
    <source>
        <dbReference type="Proteomes" id="UP000261704"/>
    </source>
</evidence>
<dbReference type="OrthoDB" id="6119156at2"/>
<keyword evidence="2" id="KW-1185">Reference proteome</keyword>
<dbReference type="AlphaFoldDB" id="A0A347UGG5"/>